<dbReference type="InterPro" id="IPR036380">
    <property type="entry name" value="Isochorismatase-like_sf"/>
</dbReference>
<dbReference type="EMBL" id="JAXOVC010000008">
    <property type="protein sequence ID" value="KAK4498112.1"/>
    <property type="molecule type" value="Genomic_DNA"/>
</dbReference>
<dbReference type="PANTHER" id="PTHR43540">
    <property type="entry name" value="PEROXYUREIDOACRYLATE/UREIDOACRYLATE AMIDOHYDROLASE-RELATED"/>
    <property type="match status" value="1"/>
</dbReference>
<organism evidence="4 5">
    <name type="scientific">Zasmidium cellare</name>
    <name type="common">Wine cellar mold</name>
    <name type="synonym">Racodium cellare</name>
    <dbReference type="NCBI Taxonomy" id="395010"/>
    <lineage>
        <taxon>Eukaryota</taxon>
        <taxon>Fungi</taxon>
        <taxon>Dikarya</taxon>
        <taxon>Ascomycota</taxon>
        <taxon>Pezizomycotina</taxon>
        <taxon>Dothideomycetes</taxon>
        <taxon>Dothideomycetidae</taxon>
        <taxon>Mycosphaerellales</taxon>
        <taxon>Mycosphaerellaceae</taxon>
        <taxon>Zasmidium</taxon>
    </lineage>
</organism>
<name>A0ABR0E9J9_ZASCE</name>
<dbReference type="InterPro" id="IPR050272">
    <property type="entry name" value="Isochorismatase-like_hydrls"/>
</dbReference>
<evidence type="ECO:0000256" key="2">
    <source>
        <dbReference type="ARBA" id="ARBA00022801"/>
    </source>
</evidence>
<accession>A0ABR0E9J9</accession>
<dbReference type="PANTHER" id="PTHR43540:SF6">
    <property type="entry name" value="ISOCHORISMATASE-LIKE DOMAIN-CONTAINING PROTEIN"/>
    <property type="match status" value="1"/>
</dbReference>
<protein>
    <recommendedName>
        <fullName evidence="3">Isochorismatase-like domain-containing protein</fullName>
    </recommendedName>
</protein>
<comment type="similarity">
    <text evidence="1">Belongs to the isochorismatase family.</text>
</comment>
<dbReference type="SUPFAM" id="SSF52499">
    <property type="entry name" value="Isochorismatase-like hydrolases"/>
    <property type="match status" value="1"/>
</dbReference>
<keyword evidence="2" id="KW-0378">Hydrolase</keyword>
<sequence>MSTMPPINLLSPPALLIVDMQNTFCHPDGVFVKAGIQVPPSTIAGAATQINRLRAAFHAANFPVIFMGYAFNEDYSNAGILWDFPGGDQMKANKILVRGTWDAEIIDELKPDESKGEILLEKYRNSAFAAGTKLDEVLRSNGVKQIVVCGTATNVCVESTVREAAGMDWRCVTVGDACGALTTEEHNASLKNLAWYGGVHDTAQIEEALKRIST</sequence>
<keyword evidence="5" id="KW-1185">Reference proteome</keyword>
<comment type="caution">
    <text evidence="4">The sequence shown here is derived from an EMBL/GenBank/DDBJ whole genome shotgun (WGS) entry which is preliminary data.</text>
</comment>
<dbReference type="Proteomes" id="UP001305779">
    <property type="component" value="Unassembled WGS sequence"/>
</dbReference>
<proteinExistence type="inferred from homology"/>
<evidence type="ECO:0000313" key="4">
    <source>
        <dbReference type="EMBL" id="KAK4498112.1"/>
    </source>
</evidence>
<evidence type="ECO:0000313" key="5">
    <source>
        <dbReference type="Proteomes" id="UP001305779"/>
    </source>
</evidence>
<dbReference type="Gene3D" id="3.40.50.850">
    <property type="entry name" value="Isochorismatase-like"/>
    <property type="match status" value="1"/>
</dbReference>
<reference evidence="4 5" key="1">
    <citation type="journal article" date="2023" name="G3 (Bethesda)">
        <title>A chromosome-level genome assembly of Zasmidium syzygii isolated from banana leaves.</title>
        <authorList>
            <person name="van Westerhoven A.C."/>
            <person name="Mehrabi R."/>
            <person name="Talebi R."/>
            <person name="Steentjes M.B.F."/>
            <person name="Corcolon B."/>
            <person name="Chong P.A."/>
            <person name="Kema G.H.J."/>
            <person name="Seidl M.F."/>
        </authorList>
    </citation>
    <scope>NUCLEOTIDE SEQUENCE [LARGE SCALE GENOMIC DNA]</scope>
    <source>
        <strain evidence="4 5">P124</strain>
    </source>
</reference>
<feature type="domain" description="Isochorismatase-like" evidence="3">
    <location>
        <begin position="14"/>
        <end position="199"/>
    </location>
</feature>
<dbReference type="CDD" id="cd00431">
    <property type="entry name" value="cysteine_hydrolases"/>
    <property type="match status" value="1"/>
</dbReference>
<evidence type="ECO:0000259" key="3">
    <source>
        <dbReference type="Pfam" id="PF00857"/>
    </source>
</evidence>
<gene>
    <name evidence="4" type="ORF">PRZ48_010768</name>
</gene>
<dbReference type="InterPro" id="IPR000868">
    <property type="entry name" value="Isochorismatase-like_dom"/>
</dbReference>
<dbReference type="Pfam" id="PF00857">
    <property type="entry name" value="Isochorismatase"/>
    <property type="match status" value="1"/>
</dbReference>
<evidence type="ECO:0000256" key="1">
    <source>
        <dbReference type="ARBA" id="ARBA00006336"/>
    </source>
</evidence>